<feature type="transmembrane region" description="Helical" evidence="1">
    <location>
        <begin position="79"/>
        <end position="104"/>
    </location>
</feature>
<keyword evidence="1" id="KW-0812">Transmembrane</keyword>
<keyword evidence="1" id="KW-0472">Membrane</keyword>
<dbReference type="RefSeq" id="WP_387343567.1">
    <property type="nucleotide sequence ID" value="NZ_JBIAXI010000012.1"/>
</dbReference>
<feature type="transmembrane region" description="Helical" evidence="1">
    <location>
        <begin position="307"/>
        <end position="325"/>
    </location>
</feature>
<dbReference type="Proteomes" id="UP001602119">
    <property type="component" value="Unassembled WGS sequence"/>
</dbReference>
<dbReference type="EMBL" id="JBIAXI010000012">
    <property type="protein sequence ID" value="MFF4775374.1"/>
    <property type="molecule type" value="Genomic_DNA"/>
</dbReference>
<keyword evidence="3" id="KW-1185">Reference proteome</keyword>
<accession>A0ABW6VC20</accession>
<organism evidence="2 3">
    <name type="scientific">Microtetraspora fusca</name>
    <dbReference type="NCBI Taxonomy" id="1997"/>
    <lineage>
        <taxon>Bacteria</taxon>
        <taxon>Bacillati</taxon>
        <taxon>Actinomycetota</taxon>
        <taxon>Actinomycetes</taxon>
        <taxon>Streptosporangiales</taxon>
        <taxon>Streptosporangiaceae</taxon>
        <taxon>Microtetraspora</taxon>
    </lineage>
</organism>
<feature type="transmembrane region" description="Helical" evidence="1">
    <location>
        <begin position="24"/>
        <end position="46"/>
    </location>
</feature>
<comment type="caution">
    <text evidence="2">The sequence shown here is derived from an EMBL/GenBank/DDBJ whole genome shotgun (WGS) entry which is preliminary data.</text>
</comment>
<dbReference type="Pfam" id="PF12679">
    <property type="entry name" value="ABC2_membrane_2"/>
    <property type="match status" value="1"/>
</dbReference>
<name>A0ABW6VC20_MICFU</name>
<gene>
    <name evidence="2" type="ORF">ACFY05_21195</name>
</gene>
<evidence type="ECO:0000313" key="2">
    <source>
        <dbReference type="EMBL" id="MFF4775374.1"/>
    </source>
</evidence>
<keyword evidence="1" id="KW-1133">Transmembrane helix</keyword>
<sequence>MTVIDTPVSTRGLSWVAWRQHRTALVASLAMVGALALVLLVGGLAMRGDEHSMAMDTCQADTFACQQRFGPFSEKYDNLIGLTSLVAMFMPLLIGSILGGSLLAREYETGTFRFTWTQACGRMRWLRVKLALLVTGVTVVGLAIGWLIIWWYGPEERFDNRLEGMNVFDAMGLMFAVHLLFCLAVGAFAGVVIRRVMPAVSVALAVSLAVIMILTPALRANYMPAVEGPIQIATNEWKLDTWWVGPQGQRLTNEQMAELADKSVSELPAKGPAGNAARLLWSSQNHYSPVMSYQPASRFWPFQFIEAGWMLAIAILLGAATIWRVRRSPT</sequence>
<feature type="transmembrane region" description="Helical" evidence="1">
    <location>
        <begin position="172"/>
        <end position="193"/>
    </location>
</feature>
<feature type="transmembrane region" description="Helical" evidence="1">
    <location>
        <begin position="200"/>
        <end position="218"/>
    </location>
</feature>
<evidence type="ECO:0000256" key="1">
    <source>
        <dbReference type="SAM" id="Phobius"/>
    </source>
</evidence>
<feature type="transmembrane region" description="Helical" evidence="1">
    <location>
        <begin position="130"/>
        <end position="152"/>
    </location>
</feature>
<reference evidence="2 3" key="1">
    <citation type="submission" date="2024-10" db="EMBL/GenBank/DDBJ databases">
        <title>The Natural Products Discovery Center: Release of the First 8490 Sequenced Strains for Exploring Actinobacteria Biosynthetic Diversity.</title>
        <authorList>
            <person name="Kalkreuter E."/>
            <person name="Kautsar S.A."/>
            <person name="Yang D."/>
            <person name="Bader C.D."/>
            <person name="Teijaro C.N."/>
            <person name="Fluegel L."/>
            <person name="Davis C.M."/>
            <person name="Simpson J.R."/>
            <person name="Lauterbach L."/>
            <person name="Steele A.D."/>
            <person name="Gui C."/>
            <person name="Meng S."/>
            <person name="Li G."/>
            <person name="Viehrig K."/>
            <person name="Ye F."/>
            <person name="Su P."/>
            <person name="Kiefer A.F."/>
            <person name="Nichols A."/>
            <person name="Cepeda A.J."/>
            <person name="Yan W."/>
            <person name="Fan B."/>
            <person name="Jiang Y."/>
            <person name="Adhikari A."/>
            <person name="Zheng C.-J."/>
            <person name="Schuster L."/>
            <person name="Cowan T.M."/>
            <person name="Smanski M.J."/>
            <person name="Chevrette M.G."/>
            <person name="De Carvalho L.P.S."/>
            <person name="Shen B."/>
        </authorList>
    </citation>
    <scope>NUCLEOTIDE SEQUENCE [LARGE SCALE GENOMIC DNA]</scope>
    <source>
        <strain evidence="2 3">NPDC001281</strain>
    </source>
</reference>
<proteinExistence type="predicted"/>
<evidence type="ECO:0000313" key="3">
    <source>
        <dbReference type="Proteomes" id="UP001602119"/>
    </source>
</evidence>
<protein>
    <submittedName>
        <fullName evidence="2">ABC transporter permease subunit</fullName>
    </submittedName>
</protein>